<sequence>MDNPTKLSLGERLKARFKPNRPAKQQRTDLARLTPTVDKPPNILSGAAVDKTQKRNLWQEAFDALQKDERMSVVLAEFGQFIISSTTGQSLQNAQAQGASSKTIDVPISDEAWRDNLTQQAASCRDRMAINAQRDERAANTLDGIVTANDCLTVFTSFEPHAAMAWAGISVTLPVMQPQRALLTDSG</sequence>
<keyword evidence="3" id="KW-1185">Reference proteome</keyword>
<dbReference type="InterPro" id="IPR031359">
    <property type="entry name" value="NACHT_N"/>
</dbReference>
<evidence type="ECO:0000313" key="2">
    <source>
        <dbReference type="EMBL" id="KIW94674.1"/>
    </source>
</evidence>
<dbReference type="RefSeq" id="XP_016621343.1">
    <property type="nucleotide sequence ID" value="XM_016762396.1"/>
</dbReference>
<dbReference type="VEuPathDB" id="FungiDB:Z519_04651"/>
<dbReference type="HOGENOM" id="CLU_1447527_0_0_1"/>
<feature type="domain" description="NWD NACHT-NTPase N-terminal" evidence="1">
    <location>
        <begin position="56"/>
        <end position="177"/>
    </location>
</feature>
<dbReference type="Pfam" id="PF17100">
    <property type="entry name" value="NACHT_N"/>
    <property type="match status" value="1"/>
</dbReference>
<protein>
    <recommendedName>
        <fullName evidence="1">NWD NACHT-NTPase N-terminal domain-containing protein</fullName>
    </recommendedName>
</protein>
<dbReference type="Proteomes" id="UP000053789">
    <property type="component" value="Unassembled WGS sequence"/>
</dbReference>
<dbReference type="OrthoDB" id="674604at2759"/>
<evidence type="ECO:0000313" key="3">
    <source>
        <dbReference type="Proteomes" id="UP000053789"/>
    </source>
</evidence>
<gene>
    <name evidence="2" type="ORF">Z519_04651</name>
</gene>
<evidence type="ECO:0000259" key="1">
    <source>
        <dbReference type="Pfam" id="PF17100"/>
    </source>
</evidence>
<name>A0A0D2ID42_CLAB1</name>
<accession>A0A0D2ID42</accession>
<dbReference type="GeneID" id="27697579"/>
<dbReference type="EMBL" id="KN846985">
    <property type="protein sequence ID" value="KIW94674.1"/>
    <property type="molecule type" value="Genomic_DNA"/>
</dbReference>
<proteinExistence type="predicted"/>
<dbReference type="AlphaFoldDB" id="A0A0D2ID42"/>
<reference evidence="2" key="1">
    <citation type="submission" date="2015-01" db="EMBL/GenBank/DDBJ databases">
        <title>The Genome Sequence of Cladophialophora bantiana CBS 173.52.</title>
        <authorList>
            <consortium name="The Broad Institute Genomics Platform"/>
            <person name="Cuomo C."/>
            <person name="de Hoog S."/>
            <person name="Gorbushina A."/>
            <person name="Stielow B."/>
            <person name="Teixiera M."/>
            <person name="Abouelleil A."/>
            <person name="Chapman S.B."/>
            <person name="Priest M."/>
            <person name="Young S.K."/>
            <person name="Wortman J."/>
            <person name="Nusbaum C."/>
            <person name="Birren B."/>
        </authorList>
    </citation>
    <scope>NUCLEOTIDE SEQUENCE [LARGE SCALE GENOMIC DNA]</scope>
    <source>
        <strain evidence="2">CBS 173.52</strain>
    </source>
</reference>
<organism evidence="2 3">
    <name type="scientific">Cladophialophora bantiana (strain ATCC 10958 / CBS 173.52 / CDC B-1940 / NIH 8579)</name>
    <name type="common">Xylohypha bantiana</name>
    <dbReference type="NCBI Taxonomy" id="1442370"/>
    <lineage>
        <taxon>Eukaryota</taxon>
        <taxon>Fungi</taxon>
        <taxon>Dikarya</taxon>
        <taxon>Ascomycota</taxon>
        <taxon>Pezizomycotina</taxon>
        <taxon>Eurotiomycetes</taxon>
        <taxon>Chaetothyriomycetidae</taxon>
        <taxon>Chaetothyriales</taxon>
        <taxon>Herpotrichiellaceae</taxon>
        <taxon>Cladophialophora</taxon>
    </lineage>
</organism>